<keyword evidence="2 10" id="KW-0812">Transmembrane</keyword>
<feature type="domain" description="Fibronectin type-III" evidence="13">
    <location>
        <begin position="110"/>
        <end position="203"/>
    </location>
</feature>
<dbReference type="GO" id="GO:0016020">
    <property type="term" value="C:membrane"/>
    <property type="evidence" value="ECO:0007669"/>
    <property type="project" value="UniProtKB-SubCell"/>
</dbReference>
<dbReference type="InterPro" id="IPR000387">
    <property type="entry name" value="Tyr_Pase_dom"/>
</dbReference>
<dbReference type="SMART" id="SM00194">
    <property type="entry name" value="PTPc"/>
    <property type="match status" value="1"/>
</dbReference>
<dbReference type="InterPro" id="IPR036116">
    <property type="entry name" value="FN3_sf"/>
</dbReference>
<keyword evidence="3" id="KW-0732">Signal</keyword>
<dbReference type="PROSITE" id="PS50055">
    <property type="entry name" value="TYR_PHOSPHATASE_PTP"/>
    <property type="match status" value="1"/>
</dbReference>
<dbReference type="SMART" id="SM00060">
    <property type="entry name" value="FN3"/>
    <property type="match status" value="10"/>
</dbReference>
<dbReference type="InterPro" id="IPR029021">
    <property type="entry name" value="Prot-tyrosine_phosphatase-like"/>
</dbReference>
<feature type="domain" description="Fibronectin type-III" evidence="13">
    <location>
        <begin position="392"/>
        <end position="479"/>
    </location>
</feature>
<feature type="domain" description="Fibronectin type-III" evidence="13">
    <location>
        <begin position="486"/>
        <end position="579"/>
    </location>
</feature>
<evidence type="ECO:0000256" key="9">
    <source>
        <dbReference type="SAM" id="MobiDB-lite"/>
    </source>
</evidence>
<comment type="subcellular location">
    <subcellularLocation>
        <location evidence="1">Membrane</location>
        <topology evidence="1">Single-pass membrane protein</topology>
    </subcellularLocation>
</comment>
<evidence type="ECO:0008006" key="16">
    <source>
        <dbReference type="Google" id="ProtNLM"/>
    </source>
</evidence>
<dbReference type="PANTHER" id="PTHR46957">
    <property type="entry name" value="CYTOKINE RECEPTOR"/>
    <property type="match status" value="1"/>
</dbReference>
<feature type="domain" description="Tyrosine specific protein phosphatases" evidence="12">
    <location>
        <begin position="1550"/>
        <end position="1623"/>
    </location>
</feature>
<evidence type="ECO:0000256" key="5">
    <source>
        <dbReference type="ARBA" id="ARBA00022912"/>
    </source>
</evidence>
<keyword evidence="6 10" id="KW-1133">Transmembrane helix</keyword>
<evidence type="ECO:0000256" key="10">
    <source>
        <dbReference type="SAM" id="Phobius"/>
    </source>
</evidence>
<dbReference type="CDD" id="cd00063">
    <property type="entry name" value="FN3"/>
    <property type="match status" value="7"/>
</dbReference>
<sequence>MEFGSRTSESDHGSTAFKLLERRKPPSPTAMQFGSRTPESDHGSTAFKLLERRKPPSPASLSAKYQHRGEHGYAHFRRLISGLTYTANITTRELGGATSDIEIETTYPFPPLNLSPYQVRTHEIHVRIQKPISPTIFDKYIIKYNDHDGSERERYYNYYNNNYTYCLVDALIPGHQYIFRGYTVSNYIWSQSSTNCSSTTKLVPPLAPNIDDVTETGITVSWIEPEATYDRVIINCTSMNGGSNDIVNVSRDDGNSGTCEPLTAGGLYNVTLSTVLDIGTTEPATIMVNSSVTTYPYQPRSMSLYTAESHEVTLAVHTPVNYTIFDHYVIKYDDDNGNEQQSQFVYHGTDSTLCSLKSLKPGHHYLFRAYTLSNDVKSKRYRNLTVTTKLIPPLSPTVGNITETTIQVSWTEPFATYDRVIVRCISEDGVNNGTVNVTLTDGDSGTCKDLTSGGAYKVILSTVLDNAATEPASVTTNSTVVTYPYPPQTFRLNATNAYNVTLVVYKPSTYTIFDYYIIEYDHHDGYERRSRCSYYGDDTTYCILDTLKPGTDYTFRGYTVSKNISSHTYHAIPVTTKLIPPQLPRIGQITERTIQVSWSTTFATYDRVIVHCIGKDGARNGKANVSVIDGYSGTCSRLTAGGLYNTSLSTVLDNGATEPASAIADSAIVTFPCGVNHVTVTDRNTSSVAIYIQGSTNDTFYDLYLVTYITGSINRTIEIPVTDPDGQLHTTGQLTAGTTYTIEVYTSSRYVCSRQGYSLDSTTLLKPSTNTQIVEVTENTLLVNWTEPDGNYDHTTAYCVGREGATSNIERIDRPSTAALCQMLTPGAIYDIILETSLTDVSLAPSVNSSHFEASALASQCSAFKIVYQGNGTISTDITETLIDCSNRIEQLTCLEYNTWYSINVMTLSKDNDAVPAKSSNITQSGAWTLPQKLGAPIKNSQGDKWIYVYWLDAHNNHHVALYVIYVLQNNNCLQMITLAQYGTIDMLPDNCSLDCASAIGPEPYHGSNYNVTGLEPYTVYSYTITAVNPAGCSVMSDSLESRTNEGRPEVVSHMDVLTQEDICFEILVEWYPPEKPYGIVKYYEITVQNQNDEQDIFNVSHCHDGNQDDRQNATITGVNPNNQNYTLTIRAKNGSPDLSHPKSIMANTGICTPHPIELSSIQKPRDSSKTSFHVEIDICTLCTNRNGDVLFAGIIVIANTDDNVYANVSLQYENISQLNDVFGCWDSHNTTLGYRTTADYWLDDINCTTDILKQCYDRNRSAASSKGSVQSTGISRQSVSISLYSYTVGDVSTCEPSTYCNRKLAENKEGSQFRIRLATQTAGGIQVSTIPDYVFVTKPDNVWMALPIMLTLVLVAALLIGAYFIRRKWKERRSQNETGTTPTTYFNPAALTSDKLASSKRDHLEEFEECLKVEKAIGYQNLRTEFKILSKSGYSTSVALMPENAKKNRKKGIIPYDHNRVVLSGTNNYINASYVRDEVNKMTYIVTQAPSENTVNDFWRMVIEKHVPIIVMLCGLERKRQGSESRKVFHMQYNAFQDGDVNIDPVRWINFIKDIQQEQKRRALNGIQLVHDTLGSGSSGLFIATHQLLEQIQNKNKVDVSAIVRDLLKSRPKIIDTAENFILLHIIAQSAIRIHRNMYESLLPQEHIPTSVKFGHESKEVPVEVQYEQIRADVIPLETGNKQVTWNLDSALPLGPYEMIFLSGSDQDNVVVSKPTEIVRPSTATAVSERAKEAIEAPKSTPQTNEQTRRSAPLEPTEYESLRLGTKPTTPGTKTPIDTNKLTDKVSPVVFDEYEPLQVSQVTVVGLPTGSSQTDDEHN</sequence>
<dbReference type="InterPro" id="IPR003595">
    <property type="entry name" value="Tyr_Pase_cat"/>
</dbReference>
<keyword evidence="7 10" id="KW-0472">Membrane</keyword>
<dbReference type="InterPro" id="IPR050713">
    <property type="entry name" value="RTP_Phos/Ushers"/>
</dbReference>
<evidence type="ECO:0000259" key="13">
    <source>
        <dbReference type="PROSITE" id="PS50853"/>
    </source>
</evidence>
<evidence type="ECO:0000256" key="6">
    <source>
        <dbReference type="ARBA" id="ARBA00022989"/>
    </source>
</evidence>
<evidence type="ECO:0000256" key="8">
    <source>
        <dbReference type="ARBA" id="ARBA00023180"/>
    </source>
</evidence>
<evidence type="ECO:0000313" key="14">
    <source>
        <dbReference type="EMBL" id="KAK2142528.1"/>
    </source>
</evidence>
<comment type="caution">
    <text evidence="14">The sequence shown here is derived from an EMBL/GenBank/DDBJ whole genome shotgun (WGS) entry which is preliminary data.</text>
</comment>
<evidence type="ECO:0000256" key="3">
    <source>
        <dbReference type="ARBA" id="ARBA00022729"/>
    </source>
</evidence>
<dbReference type="InterPro" id="IPR003961">
    <property type="entry name" value="FN3_dom"/>
</dbReference>
<dbReference type="Pfam" id="PF00102">
    <property type="entry name" value="Y_phosphatase"/>
    <property type="match status" value="1"/>
</dbReference>
<dbReference type="SUPFAM" id="SSF52799">
    <property type="entry name" value="(Phosphotyrosine protein) phosphatases II"/>
    <property type="match status" value="1"/>
</dbReference>
<keyword evidence="8" id="KW-0325">Glycoprotein</keyword>
<evidence type="ECO:0000313" key="15">
    <source>
        <dbReference type="Proteomes" id="UP001208570"/>
    </source>
</evidence>
<evidence type="ECO:0000256" key="4">
    <source>
        <dbReference type="ARBA" id="ARBA00022801"/>
    </source>
</evidence>
<feature type="region of interest" description="Disordered" evidence="9">
    <location>
        <begin position="1724"/>
        <end position="1782"/>
    </location>
</feature>
<proteinExistence type="predicted"/>
<organism evidence="14 15">
    <name type="scientific">Paralvinella palmiformis</name>
    <dbReference type="NCBI Taxonomy" id="53620"/>
    <lineage>
        <taxon>Eukaryota</taxon>
        <taxon>Metazoa</taxon>
        <taxon>Spiralia</taxon>
        <taxon>Lophotrochozoa</taxon>
        <taxon>Annelida</taxon>
        <taxon>Polychaeta</taxon>
        <taxon>Sedentaria</taxon>
        <taxon>Canalipalpata</taxon>
        <taxon>Terebellida</taxon>
        <taxon>Terebelliformia</taxon>
        <taxon>Alvinellidae</taxon>
        <taxon>Paralvinella</taxon>
    </lineage>
</organism>
<dbReference type="Gene3D" id="3.90.190.10">
    <property type="entry name" value="Protein tyrosine phosphatase superfamily"/>
    <property type="match status" value="2"/>
</dbReference>
<dbReference type="Gene3D" id="2.60.40.10">
    <property type="entry name" value="Immunoglobulins"/>
    <property type="match status" value="8"/>
</dbReference>
<reference evidence="14" key="1">
    <citation type="journal article" date="2023" name="Mol. Biol. Evol.">
        <title>Third-Generation Sequencing Reveals the Adaptive Role of the Epigenome in Three Deep-Sea Polychaetes.</title>
        <authorList>
            <person name="Perez M."/>
            <person name="Aroh O."/>
            <person name="Sun Y."/>
            <person name="Lan Y."/>
            <person name="Juniper S.K."/>
            <person name="Young C.R."/>
            <person name="Angers B."/>
            <person name="Qian P.Y."/>
        </authorList>
    </citation>
    <scope>NUCLEOTIDE SEQUENCE</scope>
    <source>
        <strain evidence="14">P08H-3</strain>
    </source>
</reference>
<dbReference type="CDD" id="cd00047">
    <property type="entry name" value="PTPc"/>
    <property type="match status" value="1"/>
</dbReference>
<dbReference type="SUPFAM" id="SSF49265">
    <property type="entry name" value="Fibronectin type III"/>
    <property type="match status" value="5"/>
</dbReference>
<evidence type="ECO:0000256" key="2">
    <source>
        <dbReference type="ARBA" id="ARBA00022692"/>
    </source>
</evidence>
<evidence type="ECO:0000256" key="7">
    <source>
        <dbReference type="ARBA" id="ARBA00023136"/>
    </source>
</evidence>
<dbReference type="InterPro" id="IPR013783">
    <property type="entry name" value="Ig-like_fold"/>
</dbReference>
<feature type="region of interest" description="Disordered" evidence="9">
    <location>
        <begin position="1"/>
        <end position="44"/>
    </location>
</feature>
<dbReference type="GO" id="GO:0004725">
    <property type="term" value="F:protein tyrosine phosphatase activity"/>
    <property type="evidence" value="ECO:0007669"/>
    <property type="project" value="InterPro"/>
</dbReference>
<dbReference type="PROSITE" id="PS50853">
    <property type="entry name" value="FN3"/>
    <property type="match status" value="7"/>
</dbReference>
<keyword evidence="15" id="KW-1185">Reference proteome</keyword>
<name>A0AAD9IY72_9ANNE</name>
<feature type="compositionally biased region" description="Low complexity" evidence="9">
    <location>
        <begin position="1766"/>
        <end position="1777"/>
    </location>
</feature>
<dbReference type="PANTHER" id="PTHR46957:SF3">
    <property type="entry name" value="CYTOKINE RECEPTOR"/>
    <property type="match status" value="1"/>
</dbReference>
<dbReference type="InterPro" id="IPR000242">
    <property type="entry name" value="PTP_cat"/>
</dbReference>
<feature type="domain" description="Tyrosine-protein phosphatase" evidence="11">
    <location>
        <begin position="1423"/>
        <end position="1632"/>
    </location>
</feature>
<dbReference type="Proteomes" id="UP001208570">
    <property type="component" value="Unassembled WGS sequence"/>
</dbReference>
<dbReference type="SMART" id="SM00404">
    <property type="entry name" value="PTPc_motif"/>
    <property type="match status" value="1"/>
</dbReference>
<dbReference type="EMBL" id="JAODUP010000942">
    <property type="protein sequence ID" value="KAK2142528.1"/>
    <property type="molecule type" value="Genomic_DNA"/>
</dbReference>
<keyword evidence="4" id="KW-0378">Hydrolase</keyword>
<evidence type="ECO:0000259" key="11">
    <source>
        <dbReference type="PROSITE" id="PS50055"/>
    </source>
</evidence>
<gene>
    <name evidence="14" type="ORF">LSH36_942g00027</name>
</gene>
<keyword evidence="5" id="KW-0904">Protein phosphatase</keyword>
<feature type="domain" description="Fibronectin type-III" evidence="13">
    <location>
        <begin position="204"/>
        <end position="297"/>
    </location>
</feature>
<feature type="domain" description="Fibronectin type-III" evidence="13">
    <location>
        <begin position="674"/>
        <end position="768"/>
    </location>
</feature>
<accession>A0AAD9IY72</accession>
<feature type="domain" description="Fibronectin type-III" evidence="13">
    <location>
        <begin position="1048"/>
        <end position="1156"/>
    </location>
</feature>
<protein>
    <recommendedName>
        <fullName evidence="16">Protein-tyrosine-phosphatase</fullName>
    </recommendedName>
</protein>
<feature type="domain" description="Fibronectin type-III" evidence="13">
    <location>
        <begin position="298"/>
        <end position="391"/>
    </location>
</feature>
<evidence type="ECO:0000256" key="1">
    <source>
        <dbReference type="ARBA" id="ARBA00004167"/>
    </source>
</evidence>
<dbReference type="PROSITE" id="PS50056">
    <property type="entry name" value="TYR_PHOSPHATASE_2"/>
    <property type="match status" value="1"/>
</dbReference>
<feature type="transmembrane region" description="Helical" evidence="10">
    <location>
        <begin position="1343"/>
        <end position="1366"/>
    </location>
</feature>
<dbReference type="PRINTS" id="PR00700">
    <property type="entry name" value="PRTYPHPHTASE"/>
</dbReference>
<evidence type="ECO:0000259" key="12">
    <source>
        <dbReference type="PROSITE" id="PS50056"/>
    </source>
</evidence>